<dbReference type="RefSeq" id="XP_024773939.1">
    <property type="nucleotide sequence ID" value="XM_024915294.1"/>
</dbReference>
<evidence type="ECO:0000313" key="2">
    <source>
        <dbReference type="EMBL" id="PTB54262.1"/>
    </source>
</evidence>
<dbReference type="GeneID" id="36623861"/>
<name>A0A2T4AB31_TRIHA</name>
<keyword evidence="3" id="KW-1185">Reference proteome</keyword>
<feature type="region of interest" description="Disordered" evidence="1">
    <location>
        <begin position="55"/>
        <end position="178"/>
    </location>
</feature>
<dbReference type="Proteomes" id="UP000241690">
    <property type="component" value="Unassembled WGS sequence"/>
</dbReference>
<proteinExistence type="predicted"/>
<sequence length="178" mass="20329">MKIFWMQFHTGDVRFQAGRGTWRRFLRGDTAIRRVSEWKEPQRAVANTLTAGSALQKNRRSNSYKTREFDKSDNSKQNFFSSTSSTREIRVNKEQGTGSTRHMKPILLSQRGRGRLLSCLQGQDQDRAVSDPPSKTSRTLDPDPGNQHPRNKHPRNKQIGYPPPPSPRPELGCSKPLD</sequence>
<evidence type="ECO:0000313" key="3">
    <source>
        <dbReference type="Proteomes" id="UP000241690"/>
    </source>
</evidence>
<feature type="compositionally biased region" description="Polar residues" evidence="1">
    <location>
        <begin position="75"/>
        <end position="86"/>
    </location>
</feature>
<dbReference type="EMBL" id="KZ679681">
    <property type="protein sequence ID" value="PTB54262.1"/>
    <property type="molecule type" value="Genomic_DNA"/>
</dbReference>
<accession>A0A2T4AB31</accession>
<protein>
    <submittedName>
        <fullName evidence="2">Uncharacterized protein</fullName>
    </submittedName>
</protein>
<dbReference type="AlphaFoldDB" id="A0A2T4AB31"/>
<gene>
    <name evidence="2" type="ORF">M431DRAFT_453750</name>
</gene>
<organism evidence="2 3">
    <name type="scientific">Trichoderma harzianum CBS 226.95</name>
    <dbReference type="NCBI Taxonomy" id="983964"/>
    <lineage>
        <taxon>Eukaryota</taxon>
        <taxon>Fungi</taxon>
        <taxon>Dikarya</taxon>
        <taxon>Ascomycota</taxon>
        <taxon>Pezizomycotina</taxon>
        <taxon>Sordariomycetes</taxon>
        <taxon>Hypocreomycetidae</taxon>
        <taxon>Hypocreales</taxon>
        <taxon>Hypocreaceae</taxon>
        <taxon>Trichoderma</taxon>
    </lineage>
</organism>
<evidence type="ECO:0000256" key="1">
    <source>
        <dbReference type="SAM" id="MobiDB-lite"/>
    </source>
</evidence>
<feature type="compositionally biased region" description="Basic and acidic residues" evidence="1">
    <location>
        <begin position="65"/>
        <end position="74"/>
    </location>
</feature>
<reference evidence="2 3" key="1">
    <citation type="submission" date="2016-07" db="EMBL/GenBank/DDBJ databases">
        <title>Multiple horizontal gene transfer events from other fungi enriched the ability of initially mycotrophic Trichoderma (Ascomycota) to feed on dead plant biomass.</title>
        <authorList>
            <consortium name="DOE Joint Genome Institute"/>
            <person name="Aerts A."/>
            <person name="Atanasova L."/>
            <person name="Chenthamara K."/>
            <person name="Zhang J."/>
            <person name="Grujic M."/>
            <person name="Henrissat B."/>
            <person name="Kuo A."/>
            <person name="Salamov A."/>
            <person name="Lipzen A."/>
            <person name="Labutti K."/>
            <person name="Barry K."/>
            <person name="Miao Y."/>
            <person name="Rahimi M.J."/>
            <person name="Shen Q."/>
            <person name="Grigoriev I.V."/>
            <person name="Kubicek C.P."/>
            <person name="Druzhinina I.S."/>
        </authorList>
    </citation>
    <scope>NUCLEOTIDE SEQUENCE [LARGE SCALE GENOMIC DNA]</scope>
    <source>
        <strain evidence="2 3">CBS 226.95</strain>
    </source>
</reference>
<feature type="compositionally biased region" description="Low complexity" evidence="1">
    <location>
        <begin position="107"/>
        <end position="123"/>
    </location>
</feature>